<dbReference type="SUPFAM" id="SSF56112">
    <property type="entry name" value="Protein kinase-like (PK-like)"/>
    <property type="match status" value="1"/>
</dbReference>
<dbReference type="GO" id="GO:0005886">
    <property type="term" value="C:plasma membrane"/>
    <property type="evidence" value="ECO:0000318"/>
    <property type="project" value="GO_Central"/>
</dbReference>
<feature type="domain" description="Protein kinase" evidence="1">
    <location>
        <begin position="22"/>
        <end position="335"/>
    </location>
</feature>
<dbReference type="Pfam" id="PF07714">
    <property type="entry name" value="PK_Tyr_Ser-Thr"/>
    <property type="match status" value="1"/>
</dbReference>
<keyword evidence="2" id="KW-0808">Transferase</keyword>
<evidence type="ECO:0000259" key="1">
    <source>
        <dbReference type="PROSITE" id="PS50011"/>
    </source>
</evidence>
<proteinExistence type="predicted"/>
<dbReference type="GO" id="GO:0004672">
    <property type="term" value="F:protein kinase activity"/>
    <property type="evidence" value="ECO:0000318"/>
    <property type="project" value="GO_Central"/>
</dbReference>
<accession>A0A9K3JZN1</accession>
<evidence type="ECO:0000313" key="2">
    <source>
        <dbReference type="EMBL" id="KAF5824311.1"/>
    </source>
</evidence>
<comment type="caution">
    <text evidence="2">The sequence shown here is derived from an EMBL/GenBank/DDBJ whole genome shotgun (WGS) entry which is preliminary data.</text>
</comment>
<reference evidence="2" key="2">
    <citation type="submission" date="2020-06" db="EMBL/GenBank/DDBJ databases">
        <title>Helianthus annuus Genome sequencing and assembly Release 2.</title>
        <authorList>
            <person name="Gouzy J."/>
            <person name="Langlade N."/>
            <person name="Munos S."/>
        </authorList>
    </citation>
    <scope>NUCLEOTIDE SEQUENCE</scope>
    <source>
        <tissue evidence="2">Leaves</tissue>
    </source>
</reference>
<evidence type="ECO:0000313" key="3">
    <source>
        <dbReference type="Proteomes" id="UP000215914"/>
    </source>
</evidence>
<organism evidence="2 3">
    <name type="scientific">Helianthus annuus</name>
    <name type="common">Common sunflower</name>
    <dbReference type="NCBI Taxonomy" id="4232"/>
    <lineage>
        <taxon>Eukaryota</taxon>
        <taxon>Viridiplantae</taxon>
        <taxon>Streptophyta</taxon>
        <taxon>Embryophyta</taxon>
        <taxon>Tracheophyta</taxon>
        <taxon>Spermatophyta</taxon>
        <taxon>Magnoliopsida</taxon>
        <taxon>eudicotyledons</taxon>
        <taxon>Gunneridae</taxon>
        <taxon>Pentapetalae</taxon>
        <taxon>asterids</taxon>
        <taxon>campanulids</taxon>
        <taxon>Asterales</taxon>
        <taxon>Asteraceae</taxon>
        <taxon>Asteroideae</taxon>
        <taxon>Heliantheae alliance</taxon>
        <taxon>Heliantheae</taxon>
        <taxon>Helianthus</taxon>
    </lineage>
</organism>
<gene>
    <name evidence="2" type="ORF">HanXRQr2_Chr00c001g0831881</name>
</gene>
<dbReference type="Gene3D" id="3.30.200.20">
    <property type="entry name" value="Phosphorylase Kinase, domain 1"/>
    <property type="match status" value="1"/>
</dbReference>
<protein>
    <recommendedName>
        <fullName evidence="1">Protein kinase domain-containing protein</fullName>
    </recommendedName>
</protein>
<name>A0A9K3JZN1_HELAN</name>
<dbReference type="PANTHER" id="PTHR27003">
    <property type="entry name" value="OS07G0166700 PROTEIN"/>
    <property type="match status" value="1"/>
</dbReference>
<dbReference type="Gene3D" id="1.10.510.10">
    <property type="entry name" value="Transferase(Phosphotransferase) domain 1"/>
    <property type="match status" value="1"/>
</dbReference>
<keyword evidence="3" id="KW-1185">Reference proteome</keyword>
<dbReference type="GO" id="GO:0005524">
    <property type="term" value="F:ATP binding"/>
    <property type="evidence" value="ECO:0007669"/>
    <property type="project" value="InterPro"/>
</dbReference>
<dbReference type="AlphaFoldDB" id="A0A9K3JZN1"/>
<dbReference type="Proteomes" id="UP000215914">
    <property type="component" value="Unassembled WGS sequence"/>
</dbReference>
<dbReference type="PANTHER" id="PTHR27003:SF471">
    <property type="entry name" value="VASCULAR ENDOTHELIAL GROWTH FACTOR RECEPTOR 2 (VEGFR2)-RELATED"/>
    <property type="match status" value="1"/>
</dbReference>
<dbReference type="EMBL" id="MNCJ02000001">
    <property type="protein sequence ID" value="KAF5824311.1"/>
    <property type="molecule type" value="Genomic_DNA"/>
</dbReference>
<sequence>MENKLGHLKIHLNGIKSATNNFSEAYTIASWFSYTLYRAELHFFDKENLSCQKGKYEGEHLKGQSTVVLKRYPSGHALYGEEAFFTEIEMFTRVKHPNIVNLLGICVEDSEMVLVTENISNGYLIDYLGDVNHMRILTWEKRLKIFIDVAHALNYLHYEMEDQKIIINRDITSYSIGLDENWGAKIVNFWVSVFLPPNQEDEALYLNNRIGRPSNRDPQYEKTGRLKRESDVYSFGVVLFEILCGRRASDSIYKKKNVRGLGRVARQSFCMGTLEDMIDPILKEEIGENNVVLNKGPNKDSLHTFIEIAYQCVAETQDQRPTIKVVVKELEKALLFQVSQCSKTLTFLVHMQIAC</sequence>
<dbReference type="InterPro" id="IPR001245">
    <property type="entry name" value="Ser-Thr/Tyr_kinase_cat_dom"/>
</dbReference>
<dbReference type="PROSITE" id="PS50011">
    <property type="entry name" value="PROTEIN_KINASE_DOM"/>
    <property type="match status" value="1"/>
</dbReference>
<dbReference type="InterPro" id="IPR011009">
    <property type="entry name" value="Kinase-like_dom_sf"/>
</dbReference>
<reference evidence="2" key="1">
    <citation type="journal article" date="2017" name="Nature">
        <title>The sunflower genome provides insights into oil metabolism, flowering and Asterid evolution.</title>
        <authorList>
            <person name="Badouin H."/>
            <person name="Gouzy J."/>
            <person name="Grassa C.J."/>
            <person name="Murat F."/>
            <person name="Staton S.E."/>
            <person name="Cottret L."/>
            <person name="Lelandais-Briere C."/>
            <person name="Owens G.L."/>
            <person name="Carrere S."/>
            <person name="Mayjonade B."/>
            <person name="Legrand L."/>
            <person name="Gill N."/>
            <person name="Kane N.C."/>
            <person name="Bowers J.E."/>
            <person name="Hubner S."/>
            <person name="Bellec A."/>
            <person name="Berard A."/>
            <person name="Berges H."/>
            <person name="Blanchet N."/>
            <person name="Boniface M.C."/>
            <person name="Brunel D."/>
            <person name="Catrice O."/>
            <person name="Chaidir N."/>
            <person name="Claudel C."/>
            <person name="Donnadieu C."/>
            <person name="Faraut T."/>
            <person name="Fievet G."/>
            <person name="Helmstetter N."/>
            <person name="King M."/>
            <person name="Knapp S.J."/>
            <person name="Lai Z."/>
            <person name="Le Paslier M.C."/>
            <person name="Lippi Y."/>
            <person name="Lorenzon L."/>
            <person name="Mandel J.R."/>
            <person name="Marage G."/>
            <person name="Marchand G."/>
            <person name="Marquand E."/>
            <person name="Bret-Mestries E."/>
            <person name="Morien E."/>
            <person name="Nambeesan S."/>
            <person name="Nguyen T."/>
            <person name="Pegot-Espagnet P."/>
            <person name="Pouilly N."/>
            <person name="Raftis F."/>
            <person name="Sallet E."/>
            <person name="Schiex T."/>
            <person name="Thomas J."/>
            <person name="Vandecasteele C."/>
            <person name="Vares D."/>
            <person name="Vear F."/>
            <person name="Vautrin S."/>
            <person name="Crespi M."/>
            <person name="Mangin B."/>
            <person name="Burke J.M."/>
            <person name="Salse J."/>
            <person name="Munos S."/>
            <person name="Vincourt P."/>
            <person name="Rieseberg L.H."/>
            <person name="Langlade N.B."/>
        </authorList>
    </citation>
    <scope>NUCLEOTIDE SEQUENCE</scope>
    <source>
        <tissue evidence="2">Leaves</tissue>
    </source>
</reference>
<dbReference type="InterPro" id="IPR045272">
    <property type="entry name" value="ANXUR1/2-like"/>
</dbReference>
<dbReference type="GO" id="GO:0004714">
    <property type="term" value="F:transmembrane receptor protein tyrosine kinase activity"/>
    <property type="evidence" value="ECO:0007669"/>
    <property type="project" value="InterPro"/>
</dbReference>
<dbReference type="InterPro" id="IPR000719">
    <property type="entry name" value="Prot_kinase_dom"/>
</dbReference>